<dbReference type="GO" id="GO:0006508">
    <property type="term" value="P:proteolysis"/>
    <property type="evidence" value="ECO:0007669"/>
    <property type="project" value="UniProtKB-KW"/>
</dbReference>
<dbReference type="GO" id="GO:0008233">
    <property type="term" value="F:peptidase activity"/>
    <property type="evidence" value="ECO:0007669"/>
    <property type="project" value="UniProtKB-KW"/>
</dbReference>
<feature type="transmembrane region" description="Helical" evidence="7">
    <location>
        <begin position="21"/>
        <end position="41"/>
    </location>
</feature>
<comment type="cofactor">
    <cofactor evidence="1">
        <name>Zn(2+)</name>
        <dbReference type="ChEBI" id="CHEBI:29105"/>
    </cofactor>
</comment>
<keyword evidence="4 7" id="KW-0812">Transmembrane</keyword>
<evidence type="ECO:0000313" key="10">
    <source>
        <dbReference type="Proteomes" id="UP001465426"/>
    </source>
</evidence>
<protein>
    <submittedName>
        <fullName evidence="9">Site-2 protease family protein</fullName>
    </submittedName>
</protein>
<reference evidence="9 10" key="1">
    <citation type="submission" date="2024-03" db="EMBL/GenBank/DDBJ databases">
        <title>Human intestinal bacterial collection.</title>
        <authorList>
            <person name="Pauvert C."/>
            <person name="Hitch T.C.A."/>
            <person name="Clavel T."/>
        </authorList>
    </citation>
    <scope>NUCLEOTIDE SEQUENCE [LARGE SCALE GENOMIC DNA]</scope>
    <source>
        <strain evidence="9 10">CLA-SR-H024</strain>
    </source>
</reference>
<accession>A0ABV1F4C1</accession>
<evidence type="ECO:0000256" key="5">
    <source>
        <dbReference type="ARBA" id="ARBA00022989"/>
    </source>
</evidence>
<dbReference type="InterPro" id="IPR008915">
    <property type="entry name" value="Peptidase_M50"/>
</dbReference>
<dbReference type="RefSeq" id="WP_031537484.1">
    <property type="nucleotide sequence ID" value="NZ_JBBMFN010000051.1"/>
</dbReference>
<feature type="transmembrane region" description="Helical" evidence="7">
    <location>
        <begin position="139"/>
        <end position="163"/>
    </location>
</feature>
<evidence type="ECO:0000256" key="2">
    <source>
        <dbReference type="ARBA" id="ARBA00004141"/>
    </source>
</evidence>
<sequence>MSSSADYVWDKTVEYSSRWNILIVILMMTMIIIGSIGYFLMLQSVFGKVDFSIFTFLGKCLIIYIFSVLLHEMGHLLMARQLEYPFRIFKAGCMEAYNNTFRNFRLRPFQLLSGGFVMLNFNEVITSREKLNRFFEKDFFYISFGGIFANLFSVLIGILLLFHPITVEIGYLFFFYNFLILLAQFIHPSDFTKFRFIQKNPMQAAGVFSEELVVNKRVNSFLENLFHSYIGDTLSNKAIDPHTLAIIQRVIEYNGKNKQVNSKEIQQFIPWYIANFDSISTMQLRNRIPAERLLYTILECNLVKHTELKNYKISRYANKHPLHSYYLKLKEY</sequence>
<feature type="transmembrane region" description="Helical" evidence="7">
    <location>
        <begin position="169"/>
        <end position="186"/>
    </location>
</feature>
<evidence type="ECO:0000313" key="9">
    <source>
        <dbReference type="EMBL" id="MEQ2467423.1"/>
    </source>
</evidence>
<keyword evidence="5 7" id="KW-1133">Transmembrane helix</keyword>
<dbReference type="Pfam" id="PF02163">
    <property type="entry name" value="Peptidase_M50"/>
    <property type="match status" value="1"/>
</dbReference>
<keyword evidence="9" id="KW-0378">Hydrolase</keyword>
<gene>
    <name evidence="9" type="ORF">WMO63_17340</name>
</gene>
<name>A0ABV1F4C1_9BACI</name>
<keyword evidence="9" id="KW-0645">Protease</keyword>
<keyword evidence="10" id="KW-1185">Reference proteome</keyword>
<feature type="domain" description="Peptidase M50" evidence="8">
    <location>
        <begin position="61"/>
        <end position="219"/>
    </location>
</feature>
<comment type="similarity">
    <text evidence="3">Belongs to the peptidase M50B family.</text>
</comment>
<dbReference type="EMBL" id="JBBMFN010000051">
    <property type="protein sequence ID" value="MEQ2467423.1"/>
    <property type="molecule type" value="Genomic_DNA"/>
</dbReference>
<comment type="subcellular location">
    <subcellularLocation>
        <location evidence="2">Membrane</location>
        <topology evidence="2">Multi-pass membrane protein</topology>
    </subcellularLocation>
</comment>
<evidence type="ECO:0000256" key="4">
    <source>
        <dbReference type="ARBA" id="ARBA00022692"/>
    </source>
</evidence>
<feature type="transmembrane region" description="Helical" evidence="7">
    <location>
        <begin position="53"/>
        <end position="70"/>
    </location>
</feature>
<comment type="caution">
    <text evidence="9">The sequence shown here is derived from an EMBL/GenBank/DDBJ whole genome shotgun (WGS) entry which is preliminary data.</text>
</comment>
<evidence type="ECO:0000256" key="3">
    <source>
        <dbReference type="ARBA" id="ARBA00007931"/>
    </source>
</evidence>
<organism evidence="9 10">
    <name type="scientific">Niallia hominis</name>
    <dbReference type="NCBI Taxonomy" id="3133173"/>
    <lineage>
        <taxon>Bacteria</taxon>
        <taxon>Bacillati</taxon>
        <taxon>Bacillota</taxon>
        <taxon>Bacilli</taxon>
        <taxon>Bacillales</taxon>
        <taxon>Bacillaceae</taxon>
        <taxon>Niallia</taxon>
    </lineage>
</organism>
<evidence type="ECO:0000256" key="1">
    <source>
        <dbReference type="ARBA" id="ARBA00001947"/>
    </source>
</evidence>
<proteinExistence type="inferred from homology"/>
<evidence type="ECO:0000259" key="8">
    <source>
        <dbReference type="Pfam" id="PF02163"/>
    </source>
</evidence>
<keyword evidence="6 7" id="KW-0472">Membrane</keyword>
<dbReference type="Proteomes" id="UP001465426">
    <property type="component" value="Unassembled WGS sequence"/>
</dbReference>
<evidence type="ECO:0000256" key="7">
    <source>
        <dbReference type="SAM" id="Phobius"/>
    </source>
</evidence>
<evidence type="ECO:0000256" key="6">
    <source>
        <dbReference type="ARBA" id="ARBA00023136"/>
    </source>
</evidence>